<evidence type="ECO:0000256" key="2">
    <source>
        <dbReference type="ARBA" id="ARBA00023002"/>
    </source>
</evidence>
<organism evidence="8 9">
    <name type="scientific">Candidatus Lloydbacteria bacterium CG22_combo_CG10-13_8_21_14_all_47_15</name>
    <dbReference type="NCBI Taxonomy" id="1974635"/>
    <lineage>
        <taxon>Bacteria</taxon>
        <taxon>Candidatus Lloydiibacteriota</taxon>
    </lineage>
</organism>
<feature type="active site" description="Proton donor/acceptor" evidence="4">
    <location>
        <position position="86"/>
    </location>
</feature>
<dbReference type="InterPro" id="IPR036291">
    <property type="entry name" value="NAD(P)-bd_dom_sf"/>
</dbReference>
<sequence>MAMDIFPEMAQRGFEGGLHYYTNSQVGLRCIIAIHHTRPSRYGSALGGVRMCVYRSQQEAEYDVLRLARGMTLKNLVAGIDVGGGKAVILLNQPLKGAEGARKKERILRAFGENVERLHGEYITAPDAGTNSSDMKIIGETTGFVVGLVDPSPRTATGVYTAMKVGAEHLWRTDSLKGKRVLIQGAGKTGKILAALLAEEEAQLIISDVDIPEMDAVCKRYDALHCLPEDVFNMDADIFAPCALGGIVNDNTIHHIIAHFAMVCGSANNQLGISKTHGRQLKEGGVLYLPDFVVNSGGVIASYCELTHGVDWIYEHADDIDARVQSQVAGQVMTILRKSSGEKFLATSEIAEKIALEILSYEENGAHE</sequence>
<accession>A0A2H0CTP7</accession>
<dbReference type="PANTHER" id="PTHR42722:SF1">
    <property type="entry name" value="VALINE DEHYDROGENASE"/>
    <property type="match status" value="1"/>
</dbReference>
<reference evidence="8 9" key="1">
    <citation type="submission" date="2017-09" db="EMBL/GenBank/DDBJ databases">
        <title>Depth-based differentiation of microbial function through sediment-hosted aquifers and enrichment of novel symbionts in the deep terrestrial subsurface.</title>
        <authorList>
            <person name="Probst A.J."/>
            <person name="Ladd B."/>
            <person name="Jarett J.K."/>
            <person name="Geller-Mcgrath D.E."/>
            <person name="Sieber C.M."/>
            <person name="Emerson J.B."/>
            <person name="Anantharaman K."/>
            <person name="Thomas B.C."/>
            <person name="Malmstrom R."/>
            <person name="Stieglmeier M."/>
            <person name="Klingl A."/>
            <person name="Woyke T."/>
            <person name="Ryan C.M."/>
            <person name="Banfield J.F."/>
        </authorList>
    </citation>
    <scope>NUCLEOTIDE SEQUENCE [LARGE SCALE GENOMIC DNA]</scope>
    <source>
        <strain evidence="8">CG22_combo_CG10-13_8_21_14_all_47_15</strain>
    </source>
</reference>
<keyword evidence="3 5" id="KW-0520">NAD</keyword>
<dbReference type="SUPFAM" id="SSF53223">
    <property type="entry name" value="Aminoacid dehydrogenase-like, N-terminal domain"/>
    <property type="match status" value="1"/>
</dbReference>
<dbReference type="PANTHER" id="PTHR42722">
    <property type="entry name" value="LEUCINE DEHYDROGENASE"/>
    <property type="match status" value="1"/>
</dbReference>
<dbReference type="Pfam" id="PF00208">
    <property type="entry name" value="ELFV_dehydrog"/>
    <property type="match status" value="1"/>
</dbReference>
<dbReference type="InterPro" id="IPR006095">
    <property type="entry name" value="Glu/Leu/Phe/Val/Trp_DH"/>
</dbReference>
<evidence type="ECO:0000256" key="6">
    <source>
        <dbReference type="RuleBase" id="RU004417"/>
    </source>
</evidence>
<dbReference type="InterPro" id="IPR046346">
    <property type="entry name" value="Aminoacid_DH-like_N_sf"/>
</dbReference>
<evidence type="ECO:0000313" key="9">
    <source>
        <dbReference type="Proteomes" id="UP000230638"/>
    </source>
</evidence>
<evidence type="ECO:0000259" key="7">
    <source>
        <dbReference type="SMART" id="SM00839"/>
    </source>
</evidence>
<dbReference type="GO" id="GO:0006520">
    <property type="term" value="P:amino acid metabolic process"/>
    <property type="evidence" value="ECO:0007669"/>
    <property type="project" value="InterPro"/>
</dbReference>
<comment type="caution">
    <text evidence="8">The sequence shown here is derived from an EMBL/GenBank/DDBJ whole genome shotgun (WGS) entry which is preliminary data.</text>
</comment>
<gene>
    <name evidence="8" type="ORF">COW88_02695</name>
</gene>
<evidence type="ECO:0000256" key="4">
    <source>
        <dbReference type="PIRSR" id="PIRSR000188-1"/>
    </source>
</evidence>
<dbReference type="Gene3D" id="3.40.50.10860">
    <property type="entry name" value="Leucine Dehydrogenase, chain A, domain 1"/>
    <property type="match status" value="1"/>
</dbReference>
<dbReference type="Pfam" id="PF02812">
    <property type="entry name" value="ELFV_dehydrog_N"/>
    <property type="match status" value="1"/>
</dbReference>
<keyword evidence="2 6" id="KW-0560">Oxidoreductase</keyword>
<name>A0A2H0CTP7_9BACT</name>
<feature type="binding site" evidence="5">
    <location>
        <begin position="185"/>
        <end position="190"/>
    </location>
    <ligand>
        <name>NAD(+)</name>
        <dbReference type="ChEBI" id="CHEBI:57540"/>
    </ligand>
</feature>
<dbReference type="Proteomes" id="UP000230638">
    <property type="component" value="Unassembled WGS sequence"/>
</dbReference>
<evidence type="ECO:0000313" key="8">
    <source>
        <dbReference type="EMBL" id="PIP73274.1"/>
    </source>
</evidence>
<evidence type="ECO:0000256" key="1">
    <source>
        <dbReference type="ARBA" id="ARBA00006382"/>
    </source>
</evidence>
<comment type="similarity">
    <text evidence="1 6">Belongs to the Glu/Leu/Phe/Val dehydrogenases family.</text>
</comment>
<dbReference type="InterPro" id="IPR006096">
    <property type="entry name" value="Glu/Leu/Phe/Val/Trp_DH_C"/>
</dbReference>
<dbReference type="InterPro" id="IPR006097">
    <property type="entry name" value="Glu/Leu/Phe/Val/Trp_DH_dimer"/>
</dbReference>
<dbReference type="SMART" id="SM00839">
    <property type="entry name" value="ELFV_dehydrog"/>
    <property type="match status" value="1"/>
</dbReference>
<protein>
    <recommendedName>
        <fullName evidence="7">Glutamate/phenylalanine/leucine/valine/L-tryptophan dehydrogenase C-terminal domain-containing protein</fullName>
    </recommendedName>
</protein>
<feature type="domain" description="Glutamate/phenylalanine/leucine/valine/L-tryptophan dehydrogenase C-terminal" evidence="7">
    <location>
        <begin position="149"/>
        <end position="365"/>
    </location>
</feature>
<dbReference type="EMBL" id="PCTL01000026">
    <property type="protein sequence ID" value="PIP73274.1"/>
    <property type="molecule type" value="Genomic_DNA"/>
</dbReference>
<dbReference type="Gene3D" id="3.40.50.720">
    <property type="entry name" value="NAD(P)-binding Rossmann-like Domain"/>
    <property type="match status" value="1"/>
</dbReference>
<evidence type="ECO:0000256" key="5">
    <source>
        <dbReference type="PIRSR" id="PIRSR000188-2"/>
    </source>
</evidence>
<dbReference type="AlphaFoldDB" id="A0A2H0CTP7"/>
<keyword evidence="5" id="KW-0547">Nucleotide-binding</keyword>
<dbReference type="PIRSF" id="PIRSF000188">
    <property type="entry name" value="Phe_leu_dh"/>
    <property type="match status" value="1"/>
</dbReference>
<dbReference type="SUPFAM" id="SSF51735">
    <property type="entry name" value="NAD(P)-binding Rossmann-fold domains"/>
    <property type="match status" value="1"/>
</dbReference>
<proteinExistence type="inferred from homology"/>
<dbReference type="PRINTS" id="PR00082">
    <property type="entry name" value="GLFDHDRGNASE"/>
</dbReference>
<dbReference type="GO" id="GO:0000166">
    <property type="term" value="F:nucleotide binding"/>
    <property type="evidence" value="ECO:0007669"/>
    <property type="project" value="UniProtKB-KW"/>
</dbReference>
<evidence type="ECO:0000256" key="3">
    <source>
        <dbReference type="ARBA" id="ARBA00023027"/>
    </source>
</evidence>
<dbReference type="InterPro" id="IPR016211">
    <property type="entry name" value="Glu/Phe/Leu/Val/Trp_DH_bac/arc"/>
</dbReference>
<dbReference type="GO" id="GO:0016639">
    <property type="term" value="F:oxidoreductase activity, acting on the CH-NH2 group of donors, NAD or NADP as acceptor"/>
    <property type="evidence" value="ECO:0007669"/>
    <property type="project" value="InterPro"/>
</dbReference>